<comment type="similarity">
    <text evidence="1">Belongs to the glycosyl hydrolase 3 family.</text>
</comment>
<feature type="domain" description="Glycoside hydrolase family 3 N-terminal" evidence="4">
    <location>
        <begin position="56"/>
        <end position="378"/>
    </location>
</feature>
<dbReference type="PROSITE" id="PS51257">
    <property type="entry name" value="PROKAR_LIPOPROTEIN"/>
    <property type="match status" value="1"/>
</dbReference>
<evidence type="ECO:0000259" key="4">
    <source>
        <dbReference type="Pfam" id="PF00933"/>
    </source>
</evidence>
<dbReference type="RefSeq" id="WP_381446350.1">
    <property type="nucleotide sequence ID" value="NZ_JBHSNP010000028.1"/>
</dbReference>
<name>A0ABW0U2Q6_9BACL</name>
<reference evidence="6" key="1">
    <citation type="journal article" date="2019" name="Int. J. Syst. Evol. Microbiol.">
        <title>The Global Catalogue of Microorganisms (GCM) 10K type strain sequencing project: providing services to taxonomists for standard genome sequencing and annotation.</title>
        <authorList>
            <consortium name="The Broad Institute Genomics Platform"/>
            <consortium name="The Broad Institute Genome Sequencing Center for Infectious Disease"/>
            <person name="Wu L."/>
            <person name="Ma J."/>
        </authorList>
    </citation>
    <scope>NUCLEOTIDE SEQUENCE [LARGE SCALE GENOMIC DNA]</scope>
    <source>
        <strain evidence="6">KACC 11299</strain>
    </source>
</reference>
<dbReference type="GO" id="GO:0004563">
    <property type="term" value="F:beta-N-acetylhexosaminidase activity"/>
    <property type="evidence" value="ECO:0007669"/>
    <property type="project" value="UniProtKB-EC"/>
</dbReference>
<dbReference type="SUPFAM" id="SSF51445">
    <property type="entry name" value="(Trans)glycosidases"/>
    <property type="match status" value="1"/>
</dbReference>
<dbReference type="PANTHER" id="PTHR30480">
    <property type="entry name" value="BETA-HEXOSAMINIDASE-RELATED"/>
    <property type="match status" value="1"/>
</dbReference>
<gene>
    <name evidence="5" type="primary">nagZ</name>
    <name evidence="5" type="ORF">ACFPTP_14850</name>
</gene>
<dbReference type="InterPro" id="IPR019800">
    <property type="entry name" value="Glyco_hydro_3_AS"/>
</dbReference>
<protein>
    <submittedName>
        <fullName evidence="5">Beta-N-acetylhexosaminidase</fullName>
        <ecNumber evidence="5">3.2.1.52</ecNumber>
    </submittedName>
</protein>
<keyword evidence="2 5" id="KW-0378">Hydrolase</keyword>
<proteinExistence type="inferred from homology"/>
<dbReference type="InterPro" id="IPR050226">
    <property type="entry name" value="NagZ_Beta-hexosaminidase"/>
</dbReference>
<evidence type="ECO:0000313" key="5">
    <source>
        <dbReference type="EMBL" id="MFC5604509.1"/>
    </source>
</evidence>
<organism evidence="5 6">
    <name type="scientific">Sporosarcina koreensis</name>
    <dbReference type="NCBI Taxonomy" id="334735"/>
    <lineage>
        <taxon>Bacteria</taxon>
        <taxon>Bacillati</taxon>
        <taxon>Bacillota</taxon>
        <taxon>Bacilli</taxon>
        <taxon>Bacillales</taxon>
        <taxon>Caryophanaceae</taxon>
        <taxon>Sporosarcina</taxon>
    </lineage>
</organism>
<evidence type="ECO:0000313" key="6">
    <source>
        <dbReference type="Proteomes" id="UP001596071"/>
    </source>
</evidence>
<dbReference type="Proteomes" id="UP001596071">
    <property type="component" value="Unassembled WGS sequence"/>
</dbReference>
<dbReference type="Pfam" id="PF00933">
    <property type="entry name" value="Glyco_hydro_3"/>
    <property type="match status" value="1"/>
</dbReference>
<sequence>MFRGIAWIVFCTLLLTGCKGEIHEIEKQFPTFSLRAQVTETPEIISQVDLLLDKMTLEEKIGQLLIVGMEGKTYGDELDRLIRQYHVGGILLVGKNISYPAGMLKLLNESKMANADYEIPLFISVDEEGGRVSRLPPNMKKLPAAQYFGRIGDETLAYESGSYLATLLNAFGYNMNYAPVLDVHSNPKNPVIGDRSFSSDSEEVADLGVAVMRGMRDNGIISVVKHFPGHGDTHMDSHLSLPVIEKTMDELQKTELIPFQRAIEEQVDVIMVAHIMFPELDDKYPSSLSKKIITDLLRADMHFDGVVITDDLTMGAIVNDYSVPEAALQSFIAGSDLLLIAGDYENQVGTINALADAVQEGTISEGRIDESVKRILTLKERYELKDTQIEDIDLDAIEHKFNELLD</sequence>
<keyword evidence="3 5" id="KW-0326">Glycosidase</keyword>
<comment type="caution">
    <text evidence="5">The sequence shown here is derived from an EMBL/GenBank/DDBJ whole genome shotgun (WGS) entry which is preliminary data.</text>
</comment>
<dbReference type="InterPro" id="IPR017853">
    <property type="entry name" value="GH"/>
</dbReference>
<evidence type="ECO:0000256" key="3">
    <source>
        <dbReference type="ARBA" id="ARBA00023295"/>
    </source>
</evidence>
<dbReference type="EC" id="3.2.1.52" evidence="5"/>
<dbReference type="PANTHER" id="PTHR30480:SF16">
    <property type="entry name" value="GLYCOSIDE HYDROLASE FAMILY 3 DOMAIN PROTEIN"/>
    <property type="match status" value="1"/>
</dbReference>
<dbReference type="NCBIfam" id="NF003740">
    <property type="entry name" value="PRK05337.1"/>
    <property type="match status" value="1"/>
</dbReference>
<keyword evidence="6" id="KW-1185">Reference proteome</keyword>
<dbReference type="Gene3D" id="3.20.20.300">
    <property type="entry name" value="Glycoside hydrolase, family 3, N-terminal domain"/>
    <property type="match status" value="1"/>
</dbReference>
<evidence type="ECO:0000256" key="2">
    <source>
        <dbReference type="ARBA" id="ARBA00022801"/>
    </source>
</evidence>
<dbReference type="EMBL" id="JBHSNP010000028">
    <property type="protein sequence ID" value="MFC5604509.1"/>
    <property type="molecule type" value="Genomic_DNA"/>
</dbReference>
<dbReference type="InterPro" id="IPR001764">
    <property type="entry name" value="Glyco_hydro_3_N"/>
</dbReference>
<dbReference type="InterPro" id="IPR036962">
    <property type="entry name" value="Glyco_hydro_3_N_sf"/>
</dbReference>
<accession>A0ABW0U2Q6</accession>
<evidence type="ECO:0000256" key="1">
    <source>
        <dbReference type="ARBA" id="ARBA00005336"/>
    </source>
</evidence>
<dbReference type="PROSITE" id="PS00775">
    <property type="entry name" value="GLYCOSYL_HYDROL_F3"/>
    <property type="match status" value="1"/>
</dbReference>